<dbReference type="GO" id="GO:0005886">
    <property type="term" value="C:plasma membrane"/>
    <property type="evidence" value="ECO:0007669"/>
    <property type="project" value="UniProtKB-SubCell"/>
</dbReference>
<comment type="subcellular location">
    <subcellularLocation>
        <location evidence="5">Cell membrane</location>
        <topology evidence="5">Multi-pass membrane protein</topology>
    </subcellularLocation>
</comment>
<evidence type="ECO:0000256" key="5">
    <source>
        <dbReference type="HAMAP-Rule" id="MF_01536"/>
    </source>
</evidence>
<proteinExistence type="inferred from homology"/>
<comment type="caution">
    <text evidence="6">The sequence shown here is derived from an EMBL/GenBank/DDBJ whole genome shotgun (WGS) entry which is preliminary data.</text>
</comment>
<dbReference type="HAMAP" id="MF_01536">
    <property type="entry name" value="UPF0344"/>
    <property type="match status" value="1"/>
</dbReference>
<sequence>MLHLHILSWILAIILFFAAYQNFSDRQGPSQYFKPLHMVLRVFLLLTLISGGVVFFQTMGGGMAAQYGIKFLLGLITIGLMEMTLAKKKKKKPSRTFFYLVIFFALLTIGMGIWLPMGPISAMFN</sequence>
<keyword evidence="7" id="KW-1185">Reference proteome</keyword>
<keyword evidence="4 5" id="KW-0472">Membrane</keyword>
<keyword evidence="1 5" id="KW-1003">Cell membrane</keyword>
<dbReference type="InterPro" id="IPR010899">
    <property type="entry name" value="UPF0344"/>
</dbReference>
<dbReference type="RefSeq" id="WP_133432367.1">
    <property type="nucleotide sequence ID" value="NZ_SCWA01000014.1"/>
</dbReference>
<evidence type="ECO:0000256" key="1">
    <source>
        <dbReference type="ARBA" id="ARBA00022475"/>
    </source>
</evidence>
<dbReference type="Pfam" id="PF07457">
    <property type="entry name" value="DUF1516"/>
    <property type="match status" value="1"/>
</dbReference>
<gene>
    <name evidence="6" type="ORF">ERX27_08275</name>
</gene>
<evidence type="ECO:0000256" key="3">
    <source>
        <dbReference type="ARBA" id="ARBA00022989"/>
    </source>
</evidence>
<dbReference type="Proteomes" id="UP000295310">
    <property type="component" value="Unassembled WGS sequence"/>
</dbReference>
<dbReference type="EMBL" id="SCWA01000014">
    <property type="protein sequence ID" value="TDL95453.1"/>
    <property type="molecule type" value="Genomic_DNA"/>
</dbReference>
<feature type="transmembrane region" description="Helical" evidence="5">
    <location>
        <begin position="6"/>
        <end position="23"/>
    </location>
</feature>
<feature type="transmembrane region" description="Helical" evidence="5">
    <location>
        <begin position="67"/>
        <end position="85"/>
    </location>
</feature>
<feature type="transmembrane region" description="Helical" evidence="5">
    <location>
        <begin position="97"/>
        <end position="117"/>
    </location>
</feature>
<reference evidence="6 7" key="1">
    <citation type="submission" date="2019-01" db="EMBL/GenBank/DDBJ databases">
        <title>Draft genome sequences of the type strains of six Macrococcus species.</title>
        <authorList>
            <person name="Mazhar S."/>
            <person name="Altermann E."/>
            <person name="Hill C."/>
            <person name="Mcauliffe O."/>
        </authorList>
    </citation>
    <scope>NUCLEOTIDE SEQUENCE [LARGE SCALE GENOMIC DNA]</scope>
    <source>
        <strain evidence="6 7">CCM4811</strain>
    </source>
</reference>
<name>A0A4R6BC74_9STAP</name>
<evidence type="ECO:0000256" key="2">
    <source>
        <dbReference type="ARBA" id="ARBA00022692"/>
    </source>
</evidence>
<organism evidence="6 7">
    <name type="scientific">Macrococcus brunensis</name>
    <dbReference type="NCBI Taxonomy" id="198483"/>
    <lineage>
        <taxon>Bacteria</taxon>
        <taxon>Bacillati</taxon>
        <taxon>Bacillota</taxon>
        <taxon>Bacilli</taxon>
        <taxon>Bacillales</taxon>
        <taxon>Staphylococcaceae</taxon>
        <taxon>Macrococcus</taxon>
    </lineage>
</organism>
<keyword evidence="3 5" id="KW-1133">Transmembrane helix</keyword>
<protein>
    <recommendedName>
        <fullName evidence="5">UPF0344 protein ERX27_08275</fullName>
    </recommendedName>
</protein>
<dbReference type="NCBIfam" id="NF010199">
    <property type="entry name" value="PRK13673.1-6"/>
    <property type="match status" value="1"/>
</dbReference>
<evidence type="ECO:0000313" key="7">
    <source>
        <dbReference type="Proteomes" id="UP000295310"/>
    </source>
</evidence>
<dbReference type="AlphaFoldDB" id="A0A4R6BC74"/>
<evidence type="ECO:0000256" key="4">
    <source>
        <dbReference type="ARBA" id="ARBA00023136"/>
    </source>
</evidence>
<feature type="transmembrane region" description="Helical" evidence="5">
    <location>
        <begin position="35"/>
        <end position="55"/>
    </location>
</feature>
<dbReference type="OrthoDB" id="2365314at2"/>
<keyword evidence="2 5" id="KW-0812">Transmembrane</keyword>
<evidence type="ECO:0000313" key="6">
    <source>
        <dbReference type="EMBL" id="TDL95453.1"/>
    </source>
</evidence>
<comment type="similarity">
    <text evidence="5">Belongs to the UPF0344 family.</text>
</comment>
<accession>A0A4R6BC74</accession>